<feature type="transmembrane region" description="Helical" evidence="8">
    <location>
        <begin position="302"/>
        <end position="326"/>
    </location>
</feature>
<evidence type="ECO:0000256" key="6">
    <source>
        <dbReference type="ARBA" id="ARBA00023065"/>
    </source>
</evidence>
<keyword evidence="6" id="KW-0406">Ion transport</keyword>
<evidence type="ECO:0000256" key="7">
    <source>
        <dbReference type="ARBA" id="ARBA00023136"/>
    </source>
</evidence>
<keyword evidence="3" id="KW-0050">Antiport</keyword>
<feature type="transmembrane region" description="Helical" evidence="8">
    <location>
        <begin position="59"/>
        <end position="77"/>
    </location>
</feature>
<organism evidence="10 11">
    <name type="scientific">Sneathiella chinensis</name>
    <dbReference type="NCBI Taxonomy" id="349750"/>
    <lineage>
        <taxon>Bacteria</taxon>
        <taxon>Pseudomonadati</taxon>
        <taxon>Pseudomonadota</taxon>
        <taxon>Alphaproteobacteria</taxon>
        <taxon>Sneathiellales</taxon>
        <taxon>Sneathiellaceae</taxon>
        <taxon>Sneathiella</taxon>
    </lineage>
</organism>
<name>A0ABQ5U310_9PROT</name>
<evidence type="ECO:0000256" key="8">
    <source>
        <dbReference type="SAM" id="Phobius"/>
    </source>
</evidence>
<evidence type="ECO:0000256" key="3">
    <source>
        <dbReference type="ARBA" id="ARBA00022449"/>
    </source>
</evidence>
<dbReference type="Gene3D" id="6.10.140.1330">
    <property type="match status" value="1"/>
</dbReference>
<feature type="transmembrane region" description="Helical" evidence="8">
    <location>
        <begin position="6"/>
        <end position="27"/>
    </location>
</feature>
<feature type="transmembrane region" description="Helical" evidence="8">
    <location>
        <begin position="367"/>
        <end position="386"/>
    </location>
</feature>
<feature type="transmembrane region" description="Helical" evidence="8">
    <location>
        <begin position="226"/>
        <end position="245"/>
    </location>
</feature>
<feature type="transmembrane region" description="Helical" evidence="8">
    <location>
        <begin position="338"/>
        <end position="361"/>
    </location>
</feature>
<evidence type="ECO:0000313" key="10">
    <source>
        <dbReference type="EMBL" id="GLQ06555.1"/>
    </source>
</evidence>
<comment type="subcellular location">
    <subcellularLocation>
        <location evidence="1">Cell membrane</location>
        <topology evidence="1">Multi-pass membrane protein</topology>
    </subcellularLocation>
</comment>
<sequence length="610" mass="65547">MTETIALATLICAGLVVISVFTSLISFRVGAPLLLVFLCIGLIAGEDGIGGIAFENAPVAYFVGSISLAVILFDSGFGTRLKTFRVAAAPAILLATIGVVLTALLIAIPTRYLLDLSWLEALLLGAIVGSTDAAAVFFLLRVGGIHIRDRIRSVLEVESGSNDPMAIFLTVTLVEMAMAGGEGQQVLSWDFLNAFVTQMGLGIACGLGFSFLAVHAINRIRLEPSLYPIIILGFALSIFGATSLLGGSGFLAVYISGLVMGNMELTGSLTLRRFQEGLTWIAQITMFLMLGLLATPSAFPAIAWQAVVIGLLLMLVARPVAIWLCLMPFGFKSNETTFIAWVGLRGAVSVLMGILPIVGGLESGQTLFNAAFIIVLTSLLLQGWTVRPLAKWLGLIIPPDTGAVEKIELELPGNANHELVSYRIAEDCPVSKGERIPRWARPSLVVRNDRSMQMHEAGRPQPGDYVYIFVPPRLIPLLDRLFASELVLSDEDLDYFGEFSIVPDTPIGSISALYGFPVPEEEAGISTGDFLKKHLTKPLGRGDRMLLGDVELIIRDMDPETGELSIGLALEPSVPAAAKSPAVQRAQEFLIIARARLWHPLPGKRDKTDA</sequence>
<dbReference type="Pfam" id="PF00999">
    <property type="entry name" value="Na_H_Exchanger"/>
    <property type="match status" value="1"/>
</dbReference>
<accession>A0ABQ5U310</accession>
<reference evidence="10" key="1">
    <citation type="journal article" date="2014" name="Int. J. Syst. Evol. Microbiol.">
        <title>Complete genome of a new Firmicutes species belonging to the dominant human colonic microbiota ('Ruminococcus bicirculans') reveals two chromosomes and a selective capacity to utilize plant glucans.</title>
        <authorList>
            <consortium name="NISC Comparative Sequencing Program"/>
            <person name="Wegmann U."/>
            <person name="Louis P."/>
            <person name="Goesmann A."/>
            <person name="Henrissat B."/>
            <person name="Duncan S.H."/>
            <person name="Flint H.J."/>
        </authorList>
    </citation>
    <scope>NUCLEOTIDE SEQUENCE</scope>
    <source>
        <strain evidence="10">NBRC 103408</strain>
    </source>
</reference>
<feature type="transmembrane region" description="Helical" evidence="8">
    <location>
        <begin position="89"/>
        <end position="109"/>
    </location>
</feature>
<dbReference type="PANTHER" id="PTHR32507">
    <property type="entry name" value="NA(+)/H(+) ANTIPORTER 1"/>
    <property type="match status" value="1"/>
</dbReference>
<feature type="domain" description="Cation/H+ exchanger transmembrane" evidence="9">
    <location>
        <begin position="17"/>
        <end position="392"/>
    </location>
</feature>
<keyword evidence="11" id="KW-1185">Reference proteome</keyword>
<evidence type="ECO:0000256" key="4">
    <source>
        <dbReference type="ARBA" id="ARBA00022692"/>
    </source>
</evidence>
<dbReference type="InterPro" id="IPR006153">
    <property type="entry name" value="Cation/H_exchanger_TM"/>
</dbReference>
<dbReference type="Proteomes" id="UP001161409">
    <property type="component" value="Unassembled WGS sequence"/>
</dbReference>
<evidence type="ECO:0000256" key="5">
    <source>
        <dbReference type="ARBA" id="ARBA00022989"/>
    </source>
</evidence>
<feature type="transmembrane region" description="Helical" evidence="8">
    <location>
        <begin position="278"/>
        <end position="296"/>
    </location>
</feature>
<dbReference type="NCBIfam" id="NF003715">
    <property type="entry name" value="PRK05326.1-2"/>
    <property type="match status" value="1"/>
</dbReference>
<comment type="caution">
    <text evidence="10">The sequence shown here is derived from an EMBL/GenBank/DDBJ whole genome shotgun (WGS) entry which is preliminary data.</text>
</comment>
<evidence type="ECO:0000313" key="11">
    <source>
        <dbReference type="Proteomes" id="UP001161409"/>
    </source>
</evidence>
<dbReference type="EMBL" id="BSNF01000006">
    <property type="protein sequence ID" value="GLQ06555.1"/>
    <property type="molecule type" value="Genomic_DNA"/>
</dbReference>
<proteinExistence type="predicted"/>
<reference evidence="10" key="2">
    <citation type="submission" date="2023-01" db="EMBL/GenBank/DDBJ databases">
        <title>Draft genome sequence of Sneathiella chinensis strain NBRC 103408.</title>
        <authorList>
            <person name="Sun Q."/>
            <person name="Mori K."/>
        </authorList>
    </citation>
    <scope>NUCLEOTIDE SEQUENCE</scope>
    <source>
        <strain evidence="10">NBRC 103408</strain>
    </source>
</reference>
<evidence type="ECO:0000256" key="2">
    <source>
        <dbReference type="ARBA" id="ARBA00022448"/>
    </source>
</evidence>
<keyword evidence="2" id="KW-0813">Transport</keyword>
<dbReference type="NCBIfam" id="NF003716">
    <property type="entry name" value="PRK05326.1-3"/>
    <property type="match status" value="1"/>
</dbReference>
<keyword evidence="5 8" id="KW-1133">Transmembrane helix</keyword>
<feature type="transmembrane region" description="Helical" evidence="8">
    <location>
        <begin position="121"/>
        <end position="140"/>
    </location>
</feature>
<dbReference type="PANTHER" id="PTHR32507:SF7">
    <property type="entry name" value="K(+)_H(+) ANTIPORTER NHAP2"/>
    <property type="match status" value="1"/>
</dbReference>
<evidence type="ECO:0000259" key="9">
    <source>
        <dbReference type="Pfam" id="PF00999"/>
    </source>
</evidence>
<keyword evidence="7 8" id="KW-0472">Membrane</keyword>
<evidence type="ECO:0000256" key="1">
    <source>
        <dbReference type="ARBA" id="ARBA00004651"/>
    </source>
</evidence>
<feature type="transmembrane region" description="Helical" evidence="8">
    <location>
        <begin position="161"/>
        <end position="179"/>
    </location>
</feature>
<keyword evidence="4 8" id="KW-0812">Transmembrane</keyword>
<feature type="transmembrane region" description="Helical" evidence="8">
    <location>
        <begin position="34"/>
        <end position="53"/>
    </location>
</feature>
<protein>
    <submittedName>
        <fullName evidence="10">K+/H+ antiporter</fullName>
    </submittedName>
</protein>
<gene>
    <name evidence="10" type="ORF">GCM10007924_17760</name>
</gene>
<feature type="transmembrane region" description="Helical" evidence="8">
    <location>
        <begin position="191"/>
        <end position="214"/>
    </location>
</feature>
<dbReference type="RefSeq" id="WP_169560706.1">
    <property type="nucleotide sequence ID" value="NZ_BSNF01000006.1"/>
</dbReference>